<dbReference type="OrthoDB" id="25514at2157"/>
<comment type="cofactor">
    <cofactor evidence="1 11">
        <name>Mg(2+)</name>
        <dbReference type="ChEBI" id="CHEBI:18420"/>
    </cofactor>
</comment>
<evidence type="ECO:0000256" key="4">
    <source>
        <dbReference type="ARBA" id="ARBA00022605"/>
    </source>
</evidence>
<evidence type="ECO:0000256" key="1">
    <source>
        <dbReference type="ARBA" id="ARBA00001946"/>
    </source>
</evidence>
<keyword evidence="8 11" id="KW-0057">Aromatic amino acid biosynthesis</keyword>
<sequence>MDVYPITAFAQPNEVFKCIKQGENIAALLESGSGPQHKARFSIIAWGRKGYLKLNKDSSEGDISTSFYDPVEVLGEFMKKAPLLNFPGKFKGGMIGYVSYDAIRYWETIKDLKPEAEDWPYAEFFIPENVILYDHVEGKVYVEGELQLKDGCSDSGQVKFDLYDESLGKTEFEDSVSDILDYIKRGYAFQVVISRFYRYTFKGDVIHFYNTLRKINPSPYMFYLKFFDREIIGSSPETLFSVQDGIVETYPIAGSRPRGKTVEEDLELEREMLASEKERAEHLMLVDLARNDIGKVCYMGSVKVPELMYVEKYSHVQHIVSKVVGTLKRNNTSFDVLKATFPAGTVSGAPKPMAMNIIEMLEPYKRGPYAGGVGFFSANGDSEFAITIRSAFVNKDLFRIQAGAGIVYDSIPEMEYYETEHKMRALKVAMGVEK</sequence>
<comment type="catalytic activity">
    <reaction evidence="10 11">
        <text>chorismate + L-glutamine = anthranilate + pyruvate + L-glutamate + H(+)</text>
        <dbReference type="Rhea" id="RHEA:21732"/>
        <dbReference type="ChEBI" id="CHEBI:15361"/>
        <dbReference type="ChEBI" id="CHEBI:15378"/>
        <dbReference type="ChEBI" id="CHEBI:16567"/>
        <dbReference type="ChEBI" id="CHEBI:29748"/>
        <dbReference type="ChEBI" id="CHEBI:29985"/>
        <dbReference type="ChEBI" id="CHEBI:58359"/>
        <dbReference type="EC" id="4.1.3.27"/>
    </reaction>
</comment>
<evidence type="ECO:0000259" key="13">
    <source>
        <dbReference type="Pfam" id="PF04715"/>
    </source>
</evidence>
<dbReference type="NCBIfam" id="TIGR01820">
    <property type="entry name" value="TrpE-arch"/>
    <property type="match status" value="1"/>
</dbReference>
<protein>
    <recommendedName>
        <fullName evidence="11">Anthranilate synthase component 1</fullName>
        <ecNumber evidence="11">4.1.3.27</ecNumber>
    </recommendedName>
</protein>
<evidence type="ECO:0000313" key="15">
    <source>
        <dbReference type="Proteomes" id="UP000423396"/>
    </source>
</evidence>
<dbReference type="PRINTS" id="PR00095">
    <property type="entry name" value="ANTSNTHASEI"/>
</dbReference>
<comment type="function">
    <text evidence="11">Part of a heterotetrameric complex that catalyzes the two-step biosynthesis of anthranilate, an intermediate in the biosynthesis of L-tryptophan. In the first step, the glutamine-binding beta subunit (TrpG) of anthranilate synthase (AS) provides the glutamine amidotransferase activity which generates ammonia as a substrate that, along with chorismate, is used in the second step, catalyzed by the large alpha subunit of AS (TrpE) to produce anthranilate. In the absence of TrpG, TrpE can synthesize anthranilate directly from chorismate and high concentrations of ammonia.</text>
</comment>
<evidence type="ECO:0000256" key="7">
    <source>
        <dbReference type="ARBA" id="ARBA00022842"/>
    </source>
</evidence>
<feature type="domain" description="Anthranilate synthase component I N-terminal" evidence="13">
    <location>
        <begin position="11"/>
        <end position="142"/>
    </location>
</feature>
<evidence type="ECO:0000256" key="5">
    <source>
        <dbReference type="ARBA" id="ARBA00022723"/>
    </source>
</evidence>
<dbReference type="Pfam" id="PF00425">
    <property type="entry name" value="Chorismate_bind"/>
    <property type="match status" value="1"/>
</dbReference>
<dbReference type="Gene3D" id="3.60.120.10">
    <property type="entry name" value="Anthranilate synthase"/>
    <property type="match status" value="1"/>
</dbReference>
<dbReference type="InterPro" id="IPR015890">
    <property type="entry name" value="Chorismate_C"/>
</dbReference>
<keyword evidence="6 11" id="KW-0822">Tryptophan biosynthesis</keyword>
<evidence type="ECO:0000256" key="8">
    <source>
        <dbReference type="ARBA" id="ARBA00023141"/>
    </source>
</evidence>
<evidence type="ECO:0000256" key="9">
    <source>
        <dbReference type="ARBA" id="ARBA00023239"/>
    </source>
</evidence>
<dbReference type="Pfam" id="PF04715">
    <property type="entry name" value="Anth_synt_I_N"/>
    <property type="match status" value="1"/>
</dbReference>
<organism evidence="14 15">
    <name type="scientific">Stygiolobus azoricus</name>
    <dbReference type="NCBI Taxonomy" id="41675"/>
    <lineage>
        <taxon>Archaea</taxon>
        <taxon>Thermoproteota</taxon>
        <taxon>Thermoprotei</taxon>
        <taxon>Sulfolobales</taxon>
        <taxon>Sulfolobaceae</taxon>
        <taxon>Stygiolobus</taxon>
    </lineage>
</organism>
<dbReference type="UniPathway" id="UPA00035">
    <property type="reaction ID" value="UER00040"/>
</dbReference>
<dbReference type="PANTHER" id="PTHR11236">
    <property type="entry name" value="AMINOBENZOATE/ANTHRANILATE SYNTHASE"/>
    <property type="match status" value="1"/>
</dbReference>
<dbReference type="InterPro" id="IPR019999">
    <property type="entry name" value="Anth_synth_I-like"/>
</dbReference>
<dbReference type="EMBL" id="CP045483">
    <property type="protein sequence ID" value="QGR19328.1"/>
    <property type="molecule type" value="Genomic_DNA"/>
</dbReference>
<dbReference type="GO" id="GO:0046872">
    <property type="term" value="F:metal ion binding"/>
    <property type="evidence" value="ECO:0007669"/>
    <property type="project" value="UniProtKB-KW"/>
</dbReference>
<keyword evidence="15" id="KW-1185">Reference proteome</keyword>
<dbReference type="PANTHER" id="PTHR11236:SF9">
    <property type="entry name" value="ANTHRANILATE SYNTHASE COMPONENT 1"/>
    <property type="match status" value="1"/>
</dbReference>
<dbReference type="RefSeq" id="WP_156005992.1">
    <property type="nucleotide sequence ID" value="NZ_CP045483.1"/>
</dbReference>
<keyword evidence="7 11" id="KW-0460">Magnesium</keyword>
<comment type="pathway">
    <text evidence="2 11">Amino-acid biosynthesis; L-tryptophan biosynthesis; L-tryptophan from chorismate: step 1/5.</text>
</comment>
<accession>A0A650CNH4</accession>
<evidence type="ECO:0000313" key="14">
    <source>
        <dbReference type="EMBL" id="QGR19328.1"/>
    </source>
</evidence>
<feature type="domain" description="Chorismate-utilising enzyme C-terminal" evidence="12">
    <location>
        <begin position="169"/>
        <end position="422"/>
    </location>
</feature>
<dbReference type="KEGG" id="sazo:D1868_04585"/>
<dbReference type="SUPFAM" id="SSF56322">
    <property type="entry name" value="ADC synthase"/>
    <property type="match status" value="1"/>
</dbReference>
<gene>
    <name evidence="11" type="primary">trpE</name>
    <name evidence="14" type="ORF">D1868_04585</name>
</gene>
<dbReference type="GO" id="GO:0000162">
    <property type="term" value="P:L-tryptophan biosynthetic process"/>
    <property type="evidence" value="ECO:0007669"/>
    <property type="project" value="UniProtKB-UniPathway"/>
</dbReference>
<comment type="similarity">
    <text evidence="3 11">Belongs to the anthranilate synthase component I family.</text>
</comment>
<dbReference type="Proteomes" id="UP000423396">
    <property type="component" value="Chromosome"/>
</dbReference>
<name>A0A650CNH4_9CREN</name>
<dbReference type="EC" id="4.1.3.27" evidence="11"/>
<evidence type="ECO:0000256" key="2">
    <source>
        <dbReference type="ARBA" id="ARBA00004873"/>
    </source>
</evidence>
<evidence type="ECO:0000256" key="3">
    <source>
        <dbReference type="ARBA" id="ARBA00009562"/>
    </source>
</evidence>
<comment type="subunit">
    <text evidence="11">Heterotetramer consisting of two non-identical subunits: a beta subunit (TrpG) and a large alpha subunit (TrpE).</text>
</comment>
<evidence type="ECO:0000256" key="10">
    <source>
        <dbReference type="ARBA" id="ARBA00047683"/>
    </source>
</evidence>
<proteinExistence type="inferred from homology"/>
<dbReference type="GO" id="GO:0004049">
    <property type="term" value="F:anthranilate synthase activity"/>
    <property type="evidence" value="ECO:0007669"/>
    <property type="project" value="UniProtKB-EC"/>
</dbReference>
<evidence type="ECO:0000256" key="6">
    <source>
        <dbReference type="ARBA" id="ARBA00022822"/>
    </source>
</evidence>
<keyword evidence="5 11" id="KW-0479">Metal-binding</keyword>
<dbReference type="InterPro" id="IPR006805">
    <property type="entry name" value="Anth_synth_I_N"/>
</dbReference>
<dbReference type="GeneID" id="42798323"/>
<evidence type="ECO:0000256" key="11">
    <source>
        <dbReference type="RuleBase" id="RU364045"/>
    </source>
</evidence>
<dbReference type="AlphaFoldDB" id="A0A650CNH4"/>
<dbReference type="InterPro" id="IPR005801">
    <property type="entry name" value="ADC_synthase"/>
</dbReference>
<evidence type="ECO:0000259" key="12">
    <source>
        <dbReference type="Pfam" id="PF00425"/>
    </source>
</evidence>
<reference evidence="14 15" key="1">
    <citation type="submission" date="2019-10" db="EMBL/GenBank/DDBJ databases">
        <title>Genome Sequences from Six Type Strain Members of the Archaeal Family Sulfolobaceae: Acidianus ambivalens, Acidianus infernus, Metallosphaera prunae, Stygiolobus azoricus, Sulfolobus metallicus, and Sulfurisphaera ohwakuensis.</title>
        <authorList>
            <person name="Counts J.A."/>
            <person name="Kelly R.M."/>
        </authorList>
    </citation>
    <scope>NUCLEOTIDE SEQUENCE [LARGE SCALE GENOMIC DNA]</scope>
    <source>
        <strain evidence="14 15">FC6</strain>
    </source>
</reference>
<keyword evidence="9 11" id="KW-0456">Lyase</keyword>
<keyword evidence="4 11" id="KW-0028">Amino-acid biosynthesis</keyword>
<dbReference type="InterPro" id="IPR010116">
    <property type="entry name" value="Anthranilate_synth_I_arc_typ"/>
</dbReference>
<dbReference type="NCBIfam" id="NF010089">
    <property type="entry name" value="PRK13574.1"/>
    <property type="match status" value="1"/>
</dbReference>